<protein>
    <submittedName>
        <fullName evidence="2">Uncharacterized protein</fullName>
    </submittedName>
</protein>
<keyword evidence="3" id="KW-1185">Reference proteome</keyword>
<dbReference type="OrthoDB" id="8451957at2"/>
<name>A0A1W6MXW7_9HYPH</name>
<dbReference type="RefSeq" id="WP_085772560.1">
    <property type="nucleotide sequence ID" value="NZ_AP027149.1"/>
</dbReference>
<dbReference type="STRING" id="655015.B1812_16595"/>
<dbReference type="AlphaFoldDB" id="A0A1W6MXW7"/>
<gene>
    <name evidence="2" type="ORF">B1812_16595</name>
</gene>
<proteinExistence type="predicted"/>
<reference evidence="2 3" key="1">
    <citation type="submission" date="2017-02" db="EMBL/GenBank/DDBJ databases">
        <authorList>
            <person name="Peterson S.W."/>
        </authorList>
    </citation>
    <scope>NUCLEOTIDE SEQUENCE [LARGE SCALE GENOMIC DNA]</scope>
    <source>
        <strain evidence="2 3">S285</strain>
    </source>
</reference>
<feature type="region of interest" description="Disordered" evidence="1">
    <location>
        <begin position="1"/>
        <end position="37"/>
    </location>
</feature>
<dbReference type="KEGG" id="mbry:B1812_16595"/>
<evidence type="ECO:0000256" key="1">
    <source>
        <dbReference type="SAM" id="MobiDB-lite"/>
    </source>
</evidence>
<dbReference type="EMBL" id="CP019948">
    <property type="protein sequence ID" value="ARN82432.1"/>
    <property type="molecule type" value="Genomic_DNA"/>
</dbReference>
<evidence type="ECO:0000313" key="2">
    <source>
        <dbReference type="EMBL" id="ARN82432.1"/>
    </source>
</evidence>
<sequence length="121" mass="13213">MSTKSQQAGYGHHRRATAPTEAPPPPPPSHKTSKLSAARAAVHEFLASELDAREVRLTKIAPIGPGGAGWRAEAEILVPNLEVKKLGLPLTQEVLEREHYSVELDEDLIVTSFQNANEEEE</sequence>
<evidence type="ECO:0000313" key="3">
    <source>
        <dbReference type="Proteomes" id="UP000193978"/>
    </source>
</evidence>
<dbReference type="Proteomes" id="UP000193978">
    <property type="component" value="Chromosome"/>
</dbReference>
<accession>A0A1W6MXW7</accession>
<organism evidence="2 3">
    <name type="scientific">Methylocystis bryophila</name>
    <dbReference type="NCBI Taxonomy" id="655015"/>
    <lineage>
        <taxon>Bacteria</taxon>
        <taxon>Pseudomonadati</taxon>
        <taxon>Pseudomonadota</taxon>
        <taxon>Alphaproteobacteria</taxon>
        <taxon>Hyphomicrobiales</taxon>
        <taxon>Methylocystaceae</taxon>
        <taxon>Methylocystis</taxon>
    </lineage>
</organism>